<dbReference type="Proteomes" id="UP000559010">
    <property type="component" value="Unassembled WGS sequence"/>
</dbReference>
<evidence type="ECO:0000256" key="3">
    <source>
        <dbReference type="ARBA" id="ARBA00022679"/>
    </source>
</evidence>
<dbReference type="PANTHER" id="PTHR43191:SF2">
    <property type="entry name" value="RRNA METHYLTRANSFERASE 3, MITOCHONDRIAL"/>
    <property type="match status" value="1"/>
</dbReference>
<dbReference type="GO" id="GO:0032259">
    <property type="term" value="P:methylation"/>
    <property type="evidence" value="ECO:0007669"/>
    <property type="project" value="UniProtKB-KW"/>
</dbReference>
<dbReference type="Gene3D" id="3.30.1330.30">
    <property type="match status" value="1"/>
</dbReference>
<organism evidence="6 7">
    <name type="scientific">Marinigracilibium pacificum</name>
    <dbReference type="NCBI Taxonomy" id="2729599"/>
    <lineage>
        <taxon>Bacteria</taxon>
        <taxon>Pseudomonadati</taxon>
        <taxon>Bacteroidota</taxon>
        <taxon>Cytophagia</taxon>
        <taxon>Cytophagales</taxon>
        <taxon>Flammeovirgaceae</taxon>
        <taxon>Marinigracilibium</taxon>
    </lineage>
</organism>
<name>A0A848J3U6_9BACT</name>
<reference evidence="6 7" key="1">
    <citation type="submission" date="2020-04" db="EMBL/GenBank/DDBJ databases">
        <title>Flammeovirgaceae bacterium KN852 isolated from deep sea.</title>
        <authorList>
            <person name="Zhang D.-C."/>
        </authorList>
    </citation>
    <scope>NUCLEOTIDE SEQUENCE [LARGE SCALE GENOMIC DNA]</scope>
    <source>
        <strain evidence="6 7">KN852</strain>
    </source>
</reference>
<dbReference type="Pfam" id="PF00588">
    <property type="entry name" value="SpoU_methylase"/>
    <property type="match status" value="1"/>
</dbReference>
<dbReference type="SUPFAM" id="SSF55315">
    <property type="entry name" value="L30e-like"/>
    <property type="match status" value="1"/>
</dbReference>
<dbReference type="InterPro" id="IPR029028">
    <property type="entry name" value="Alpha/beta_knot_MTases"/>
</dbReference>
<dbReference type="GO" id="GO:0008173">
    <property type="term" value="F:RNA methyltransferase activity"/>
    <property type="evidence" value="ECO:0007669"/>
    <property type="project" value="InterPro"/>
</dbReference>
<dbReference type="InterPro" id="IPR029026">
    <property type="entry name" value="tRNA_m1G_MTases_N"/>
</dbReference>
<evidence type="ECO:0000256" key="2">
    <source>
        <dbReference type="ARBA" id="ARBA00022603"/>
    </source>
</evidence>
<feature type="domain" description="tRNA/rRNA methyltransferase SpoU type" evidence="4">
    <location>
        <begin position="117"/>
        <end position="255"/>
    </location>
</feature>
<keyword evidence="7" id="KW-1185">Reference proteome</keyword>
<evidence type="ECO:0000313" key="6">
    <source>
        <dbReference type="EMBL" id="NMM50185.1"/>
    </source>
</evidence>
<protein>
    <submittedName>
        <fullName evidence="6">RNA methyltransferase</fullName>
    </submittedName>
</protein>
<dbReference type="InterPro" id="IPR053888">
    <property type="entry name" value="MRM3-like_sub_bind"/>
</dbReference>
<dbReference type="Gene3D" id="3.40.1280.10">
    <property type="match status" value="1"/>
</dbReference>
<comment type="caution">
    <text evidence="6">The sequence shown here is derived from an EMBL/GenBank/DDBJ whole genome shotgun (WGS) entry which is preliminary data.</text>
</comment>
<dbReference type="SUPFAM" id="SSF75217">
    <property type="entry name" value="alpha/beta knot"/>
    <property type="match status" value="1"/>
</dbReference>
<dbReference type="EMBL" id="JABBNU010000011">
    <property type="protein sequence ID" value="NMM50185.1"/>
    <property type="molecule type" value="Genomic_DNA"/>
</dbReference>
<dbReference type="InterPro" id="IPR051259">
    <property type="entry name" value="rRNA_Methyltransferase"/>
</dbReference>
<dbReference type="AlphaFoldDB" id="A0A848J3U6"/>
<feature type="domain" description="MRM3-like substrate binding" evidence="5">
    <location>
        <begin position="9"/>
        <end position="97"/>
    </location>
</feature>
<keyword evidence="2 6" id="KW-0489">Methyltransferase</keyword>
<sequence length="265" mass="29606">MLEISSTKNPRVKNLNLLQTKSKARKEQGLFVIEGIKEHELLFKSDYQLHEAYICNDIIDNETVNFVKANFDSNSIFEVTKAVFEKIAYRNTTGGIVSTAYSKEYSLQDLDNISNPLYLVAESIEKPGNIGALLRTADAAKVDALIICDPKTDFFNPNVIRSSLGCVFTTRIISCTSDEAQEYFKKSETNVYCAALTASERYDKIDYQKPSAIVFGTESTGLTDSWLNISTQNIIIPMQGMIDSLNISVSAAIITFEAKRQRGFK</sequence>
<dbReference type="CDD" id="cd18104">
    <property type="entry name" value="SpoU-like_RNA-MTase"/>
    <property type="match status" value="1"/>
</dbReference>
<evidence type="ECO:0000256" key="1">
    <source>
        <dbReference type="ARBA" id="ARBA00007228"/>
    </source>
</evidence>
<dbReference type="InterPro" id="IPR001537">
    <property type="entry name" value="SpoU_MeTrfase"/>
</dbReference>
<comment type="similarity">
    <text evidence="1">Belongs to the class IV-like SAM-binding methyltransferase superfamily. RNA methyltransferase TrmH family.</text>
</comment>
<dbReference type="Pfam" id="PF22435">
    <property type="entry name" value="MRM3-like_sub_bind"/>
    <property type="match status" value="1"/>
</dbReference>
<keyword evidence="3 6" id="KW-0808">Transferase</keyword>
<evidence type="ECO:0000259" key="5">
    <source>
        <dbReference type="Pfam" id="PF22435"/>
    </source>
</evidence>
<gene>
    <name evidence="6" type="ORF">HH304_17385</name>
</gene>
<proteinExistence type="inferred from homology"/>
<dbReference type="GO" id="GO:0003723">
    <property type="term" value="F:RNA binding"/>
    <property type="evidence" value="ECO:0007669"/>
    <property type="project" value="InterPro"/>
</dbReference>
<accession>A0A848J3U6</accession>
<dbReference type="InterPro" id="IPR029064">
    <property type="entry name" value="Ribosomal_eL30-like_sf"/>
</dbReference>
<dbReference type="PANTHER" id="PTHR43191">
    <property type="entry name" value="RRNA METHYLTRANSFERASE 3"/>
    <property type="match status" value="1"/>
</dbReference>
<evidence type="ECO:0000313" key="7">
    <source>
        <dbReference type="Proteomes" id="UP000559010"/>
    </source>
</evidence>
<evidence type="ECO:0000259" key="4">
    <source>
        <dbReference type="Pfam" id="PF00588"/>
    </source>
</evidence>
<dbReference type="GO" id="GO:0006396">
    <property type="term" value="P:RNA processing"/>
    <property type="evidence" value="ECO:0007669"/>
    <property type="project" value="InterPro"/>
</dbReference>